<dbReference type="Proteomes" id="UP000271925">
    <property type="component" value="Unassembled WGS sequence"/>
</dbReference>
<proteinExistence type="predicted"/>
<name>A0A3P1BIP4_9BACT</name>
<comment type="caution">
    <text evidence="1">The sequence shown here is derived from an EMBL/GenBank/DDBJ whole genome shotgun (WGS) entry which is preliminary data.</text>
</comment>
<reference evidence="1 2" key="1">
    <citation type="submission" date="2018-11" db="EMBL/GenBank/DDBJ databases">
        <authorList>
            <person name="Zhou Z."/>
            <person name="Wang G."/>
        </authorList>
    </citation>
    <scope>NUCLEOTIDE SEQUENCE [LARGE SCALE GENOMIC DNA]</scope>
    <source>
        <strain evidence="1 2">KCTC52004</strain>
    </source>
</reference>
<protein>
    <submittedName>
        <fullName evidence="1">Uncharacterized protein</fullName>
    </submittedName>
</protein>
<gene>
    <name evidence="1" type="ORF">EHT25_22660</name>
</gene>
<sequence>MSIQTRASDETLELAGYSETAISWEKLLRDTQTQLSQYGPTRFKQSIYKARISETTMYSSPDRPLPIRDGRMEKNLLTGKQLRNFRTLTEQTVTEFHRYLLVVADPD</sequence>
<dbReference type="AlphaFoldDB" id="A0A3P1BIP4"/>
<organism evidence="1 2">
    <name type="scientific">Larkinella rosea</name>
    <dbReference type="NCBI Taxonomy" id="2025312"/>
    <lineage>
        <taxon>Bacteria</taxon>
        <taxon>Pseudomonadati</taxon>
        <taxon>Bacteroidota</taxon>
        <taxon>Cytophagia</taxon>
        <taxon>Cytophagales</taxon>
        <taxon>Spirosomataceae</taxon>
        <taxon>Larkinella</taxon>
    </lineage>
</organism>
<accession>A0A3P1BIP4</accession>
<keyword evidence="2" id="KW-1185">Reference proteome</keyword>
<evidence type="ECO:0000313" key="1">
    <source>
        <dbReference type="EMBL" id="RRB00987.1"/>
    </source>
</evidence>
<evidence type="ECO:0000313" key="2">
    <source>
        <dbReference type="Proteomes" id="UP000271925"/>
    </source>
</evidence>
<dbReference type="EMBL" id="RQJO01000010">
    <property type="protein sequence ID" value="RRB00987.1"/>
    <property type="molecule type" value="Genomic_DNA"/>
</dbReference>
<dbReference type="RefSeq" id="WP_124877449.1">
    <property type="nucleotide sequence ID" value="NZ_RQJO01000010.1"/>
</dbReference>